<dbReference type="PANTHER" id="PTHR38048:SF2">
    <property type="entry name" value="HEMERYTHRIN-LIKE DOMAIN-CONTAINING PROTEIN"/>
    <property type="match status" value="1"/>
</dbReference>
<proteinExistence type="predicted"/>
<dbReference type="PANTHER" id="PTHR38048">
    <property type="entry name" value="EXPRESSED PROTEIN"/>
    <property type="match status" value="1"/>
</dbReference>
<dbReference type="AlphaFoldDB" id="A0A433A022"/>
<dbReference type="Gene3D" id="1.20.120.520">
    <property type="entry name" value="nmb1532 protein domain like"/>
    <property type="match status" value="1"/>
</dbReference>
<comment type="caution">
    <text evidence="2">The sequence shown here is derived from an EMBL/GenBank/DDBJ whole genome shotgun (WGS) entry which is preliminary data.</text>
</comment>
<gene>
    <name evidence="2" type="ORF">BC936DRAFT_142949</name>
</gene>
<evidence type="ECO:0000259" key="1">
    <source>
        <dbReference type="Pfam" id="PF01814"/>
    </source>
</evidence>
<protein>
    <recommendedName>
        <fullName evidence="1">Hemerythrin-like domain-containing protein</fullName>
    </recommendedName>
</protein>
<name>A0A433A022_9FUNG</name>
<dbReference type="EMBL" id="RBNI01024694">
    <property type="protein sequence ID" value="RUO95925.1"/>
    <property type="molecule type" value="Genomic_DNA"/>
</dbReference>
<reference evidence="2 3" key="1">
    <citation type="journal article" date="2018" name="New Phytol.">
        <title>Phylogenomics of Endogonaceae and evolution of mycorrhizas within Mucoromycota.</title>
        <authorList>
            <person name="Chang Y."/>
            <person name="Desiro A."/>
            <person name="Na H."/>
            <person name="Sandor L."/>
            <person name="Lipzen A."/>
            <person name="Clum A."/>
            <person name="Barry K."/>
            <person name="Grigoriev I.V."/>
            <person name="Martin F.M."/>
            <person name="Stajich J.E."/>
            <person name="Smith M.E."/>
            <person name="Bonito G."/>
            <person name="Spatafora J.W."/>
        </authorList>
    </citation>
    <scope>NUCLEOTIDE SEQUENCE [LARGE SCALE GENOMIC DNA]</scope>
    <source>
        <strain evidence="2 3">GMNB39</strain>
    </source>
</reference>
<dbReference type="Pfam" id="PF01814">
    <property type="entry name" value="Hemerythrin"/>
    <property type="match status" value="1"/>
</dbReference>
<feature type="domain" description="Hemerythrin-like" evidence="1">
    <location>
        <begin position="13"/>
        <end position="132"/>
    </location>
</feature>
<sequence length="201" mass="22774">MSEDPYERYVVSLVRSHEPIRRGLDIMAKNAETIPPADIYDFMQYGLAWRQNLEEHHNVEDKLMFPFLSAHITTTKLAEQHVALQWLLESFKPLCTNYAANPSSYSAANFLSHVNSLRDLVLPHLQAEEDAFTTESLRKAGFSNEQMTAQVEALRKSGMSSGTHGSLIFMRSHTEPGQKFPRMPDPVVWGIYYAGGWVLTG</sequence>
<keyword evidence="3" id="KW-1185">Reference proteome</keyword>
<organism evidence="2 3">
    <name type="scientific">Jimgerdemannia flammicorona</name>
    <dbReference type="NCBI Taxonomy" id="994334"/>
    <lineage>
        <taxon>Eukaryota</taxon>
        <taxon>Fungi</taxon>
        <taxon>Fungi incertae sedis</taxon>
        <taxon>Mucoromycota</taxon>
        <taxon>Mucoromycotina</taxon>
        <taxon>Endogonomycetes</taxon>
        <taxon>Endogonales</taxon>
        <taxon>Endogonaceae</taxon>
        <taxon>Jimgerdemannia</taxon>
    </lineage>
</organism>
<dbReference type="InterPro" id="IPR012312">
    <property type="entry name" value="Hemerythrin-like"/>
</dbReference>
<accession>A0A433A022</accession>
<dbReference type="InterPro" id="IPR053206">
    <property type="entry name" value="Dimeric_xanthone_biosynth"/>
</dbReference>
<dbReference type="Proteomes" id="UP000268093">
    <property type="component" value="Unassembled WGS sequence"/>
</dbReference>
<evidence type="ECO:0000313" key="2">
    <source>
        <dbReference type="EMBL" id="RUO95925.1"/>
    </source>
</evidence>
<dbReference type="OrthoDB" id="58416at2759"/>
<dbReference type="CDD" id="cd12108">
    <property type="entry name" value="Hr-like"/>
    <property type="match status" value="1"/>
</dbReference>
<evidence type="ECO:0000313" key="3">
    <source>
        <dbReference type="Proteomes" id="UP000268093"/>
    </source>
</evidence>